<feature type="region of interest" description="Disordered" evidence="1">
    <location>
        <begin position="110"/>
        <end position="167"/>
    </location>
</feature>
<dbReference type="VEuPathDB" id="TriTrypDB:BSAL_21810"/>
<feature type="region of interest" description="Disordered" evidence="1">
    <location>
        <begin position="188"/>
        <end position="447"/>
    </location>
</feature>
<feature type="compositionally biased region" description="Low complexity" evidence="1">
    <location>
        <begin position="367"/>
        <end position="376"/>
    </location>
</feature>
<organism evidence="2">
    <name type="scientific">Bodo saltans</name>
    <name type="common">Flagellated protozoan</name>
    <dbReference type="NCBI Taxonomy" id="75058"/>
    <lineage>
        <taxon>Eukaryota</taxon>
        <taxon>Discoba</taxon>
        <taxon>Euglenozoa</taxon>
        <taxon>Kinetoplastea</taxon>
        <taxon>Metakinetoplastina</taxon>
        <taxon>Eubodonida</taxon>
        <taxon>Bodonidae</taxon>
        <taxon>Bodo</taxon>
    </lineage>
</organism>
<feature type="compositionally biased region" description="Low complexity" evidence="1">
    <location>
        <begin position="308"/>
        <end position="325"/>
    </location>
</feature>
<feature type="compositionally biased region" description="Polar residues" evidence="1">
    <location>
        <begin position="434"/>
        <end position="446"/>
    </location>
</feature>
<dbReference type="VEuPathDB" id="TriTrypDB:BSAL_21805"/>
<accession>B6DTK3</accession>
<feature type="compositionally biased region" description="Polar residues" evidence="1">
    <location>
        <begin position="150"/>
        <end position="160"/>
    </location>
</feature>
<feature type="region of interest" description="Disordered" evidence="1">
    <location>
        <begin position="626"/>
        <end position="647"/>
    </location>
</feature>
<feature type="compositionally biased region" description="Polar residues" evidence="1">
    <location>
        <begin position="765"/>
        <end position="775"/>
    </location>
</feature>
<dbReference type="EMBL" id="FJ168556">
    <property type="protein sequence ID" value="ACI16037.1"/>
    <property type="molecule type" value="Genomic_DNA"/>
</dbReference>
<name>B6DTK3_BODSA</name>
<feature type="region of interest" description="Disordered" evidence="1">
    <location>
        <begin position="1"/>
        <end position="41"/>
    </location>
</feature>
<evidence type="ECO:0000313" key="2">
    <source>
        <dbReference type="EMBL" id="ACI16037.1"/>
    </source>
</evidence>
<sequence>MGPGKGKMSFLPDASSSSEQHHAKPPASFEGQYLTISQNSPLPQPKQLLKFQHVLPNSVNNMSSQVQLHALGLNEDAIRTEWDNFLTQQLRDIKRIKISQAAASLAGASAAQQNGAGDGTGTDGDATQGAARDGQQNKAPPPPKLYATFGKQTEANSGSGPATRVLGEEKDPEKLQAASMATLKAAQDKAAQREKETYMEEMRDEVARRALGQTKSSIVGDSDGKGKGKKNDDGSNDDGPQVEMEEDPRFYYMPRETRHLVSMPDGIGTTRSTLLPPVFSVSASYSSGGGSGIAPRAAARGGQKKHAAQSSPASPASPSPTHTASNKTSEKQHGRTATPTTIGSPVKSAKNSSFGANASRGTDASDHSSPASSPTSAMEKNASSTFGGRKGGSPVKGGSSSNARRVNGDGLDNTTVTPLSPLTSTASAAVAGRTASQRSFEESSPNALRRHEARNYVEEALTTYARVPKMYADFDALHDAPEEVAIIKERAKAMCNALCTFVQELHYSIHGAFLNRSIPSTTAYVEIPPELRPVMDAHTLARMLHKLHPTVLPREEYFLYSPQSPLTSNALSTKKSVVVVVAGGAEEEAVLRWREQLLGALRAVSLTDCDFERITSWASLLSPKAAPRKENGSLSSPTDAQSPNLADAVPLDPARDLCLSIPLIDGDTGLKILRGESFSVAEDVSHYVNTNNGIVYHRALQHCYYARIVEIKGAQAAQEERKLQEDEARRAAALEALHSALGTRRDSSIQMQLDAEVDLPLRTEGSQRWTPQPTTRGKGVVSGASSPLKGSRSNVDLQQEASVAMSAHELPDEQTLMQSKVDDMMCKKCHTCRVCCVCSLVSSPSASPKRATRK</sequence>
<dbReference type="AlphaFoldDB" id="B6DTK3"/>
<feature type="compositionally biased region" description="Low complexity" evidence="1">
    <location>
        <begin position="123"/>
        <end position="136"/>
    </location>
</feature>
<feature type="compositionally biased region" description="Low complexity" evidence="1">
    <location>
        <begin position="414"/>
        <end position="431"/>
    </location>
</feature>
<protein>
    <submittedName>
        <fullName evidence="2">Uncharacterized protein</fullName>
    </submittedName>
</protein>
<reference evidence="2" key="1">
    <citation type="submission" date="2008-08" db="EMBL/GenBank/DDBJ databases">
        <title>Insights into the genome sequence of a free-living kinetoplastid: Bodo saltans (Kinetoplastida: Euglenozoa).</title>
        <authorList>
            <person name="Jackson A.P."/>
            <person name="Quail M.A."/>
            <person name="Berriman M."/>
        </authorList>
    </citation>
    <scope>NUCLEOTIDE SEQUENCE</scope>
    <source>
        <strain evidence="2">Lake Konstanz</strain>
    </source>
</reference>
<feature type="compositionally biased region" description="Polar residues" evidence="1">
    <location>
        <begin position="335"/>
        <end position="360"/>
    </location>
</feature>
<evidence type="ECO:0000256" key="1">
    <source>
        <dbReference type="SAM" id="MobiDB-lite"/>
    </source>
</evidence>
<feature type="compositionally biased region" description="Polar residues" evidence="1">
    <location>
        <begin position="632"/>
        <end position="644"/>
    </location>
</feature>
<feature type="region of interest" description="Disordered" evidence="1">
    <location>
        <begin position="765"/>
        <end position="795"/>
    </location>
</feature>
<proteinExistence type="predicted"/>
<feature type="compositionally biased region" description="Basic and acidic residues" evidence="1">
    <location>
        <begin position="222"/>
        <end position="233"/>
    </location>
</feature>
<feature type="compositionally biased region" description="Basic and acidic residues" evidence="1">
    <location>
        <begin position="188"/>
        <end position="208"/>
    </location>
</feature>